<evidence type="ECO:0000259" key="5">
    <source>
        <dbReference type="Pfam" id="PF14909"/>
    </source>
</evidence>
<evidence type="ECO:0000256" key="1">
    <source>
        <dbReference type="ARBA" id="ARBA00006215"/>
    </source>
</evidence>
<dbReference type="PANTHER" id="PTHR16435:SF6">
    <property type="entry name" value="IP09370P"/>
    <property type="match status" value="1"/>
</dbReference>
<comment type="similarity">
    <text evidence="1">Belongs to the SPATA6 family.</text>
</comment>
<feature type="coiled-coil region" evidence="3">
    <location>
        <begin position="378"/>
        <end position="438"/>
    </location>
</feature>
<feature type="domain" description="Spermatogenesis-associated protein 6 N-terminal" evidence="5">
    <location>
        <begin position="10"/>
        <end position="149"/>
    </location>
</feature>
<dbReference type="InterPro" id="IPR042769">
    <property type="entry name" value="SPATA6_fam"/>
</dbReference>
<feature type="compositionally biased region" description="Basic residues" evidence="4">
    <location>
        <begin position="170"/>
        <end position="182"/>
    </location>
</feature>
<feature type="region of interest" description="Disordered" evidence="4">
    <location>
        <begin position="164"/>
        <end position="200"/>
    </location>
</feature>
<dbReference type="PANTHER" id="PTHR16435">
    <property type="entry name" value="SPERMATOGENESIS-ASSOCIATED PROTEIN 6 SPATA6"/>
    <property type="match status" value="1"/>
</dbReference>
<dbReference type="Proteomes" id="UP000005408">
    <property type="component" value="Unassembled WGS sequence"/>
</dbReference>
<keyword evidence="7" id="KW-1185">Reference proteome</keyword>
<feature type="compositionally biased region" description="Low complexity" evidence="4">
    <location>
        <begin position="183"/>
        <end position="200"/>
    </location>
</feature>
<dbReference type="InterPro" id="IPR032732">
    <property type="entry name" value="SPATA6_N"/>
</dbReference>
<organism evidence="6 7">
    <name type="scientific">Magallana gigas</name>
    <name type="common">Pacific oyster</name>
    <name type="synonym">Crassostrea gigas</name>
    <dbReference type="NCBI Taxonomy" id="29159"/>
    <lineage>
        <taxon>Eukaryota</taxon>
        <taxon>Metazoa</taxon>
        <taxon>Spiralia</taxon>
        <taxon>Lophotrochozoa</taxon>
        <taxon>Mollusca</taxon>
        <taxon>Bivalvia</taxon>
        <taxon>Autobranchia</taxon>
        <taxon>Pteriomorphia</taxon>
        <taxon>Ostreida</taxon>
        <taxon>Ostreoidea</taxon>
        <taxon>Ostreidae</taxon>
        <taxon>Magallana</taxon>
    </lineage>
</organism>
<evidence type="ECO:0000256" key="4">
    <source>
        <dbReference type="SAM" id="MobiDB-lite"/>
    </source>
</evidence>
<evidence type="ECO:0000256" key="3">
    <source>
        <dbReference type="SAM" id="Coils"/>
    </source>
</evidence>
<evidence type="ECO:0000313" key="7">
    <source>
        <dbReference type="Proteomes" id="UP000005408"/>
    </source>
</evidence>
<dbReference type="AlphaFoldDB" id="A0A8W8MZ41"/>
<dbReference type="Pfam" id="PF14909">
    <property type="entry name" value="SPATA6"/>
    <property type="match status" value="1"/>
</dbReference>
<protein>
    <recommendedName>
        <fullName evidence="5">Spermatogenesis-associated protein 6 N-terminal domain-containing protein</fullName>
    </recommendedName>
</protein>
<dbReference type="GO" id="GO:0032027">
    <property type="term" value="F:myosin light chain binding"/>
    <property type="evidence" value="ECO:0007669"/>
    <property type="project" value="InterPro"/>
</dbReference>
<dbReference type="GO" id="GO:0120212">
    <property type="term" value="C:sperm head-tail coupling apparatus"/>
    <property type="evidence" value="ECO:0007669"/>
    <property type="project" value="InterPro"/>
</dbReference>
<proteinExistence type="inferred from homology"/>
<keyword evidence="2" id="KW-0597">Phosphoprotein</keyword>
<dbReference type="EnsemblMetazoa" id="G3665.9">
    <property type="protein sequence ID" value="G3665.9:cds"/>
    <property type="gene ID" value="G3665"/>
</dbReference>
<name>A0A8W8MZ41_MAGGI</name>
<reference evidence="6" key="1">
    <citation type="submission" date="2022-08" db="UniProtKB">
        <authorList>
            <consortium name="EnsemblMetazoa"/>
        </authorList>
    </citation>
    <scope>IDENTIFICATION</scope>
    <source>
        <strain evidence="6">05x7-T-G4-1.051#20</strain>
    </source>
</reference>
<dbReference type="GO" id="GO:0007283">
    <property type="term" value="P:spermatogenesis"/>
    <property type="evidence" value="ECO:0007669"/>
    <property type="project" value="InterPro"/>
</dbReference>
<keyword evidence="3" id="KW-0175">Coiled coil</keyword>
<accession>A0A8W8MZ41</accession>
<sequence>MPRRALRCVVDLKLKAVTAPGVWLPSREDVYVSISLFGQYRNTCLVESVFPLIIREDFTFEKTYYTALDPAEVVDYLDDELIVLELLQLSEFGGANRLASYSSSARDFLYPAPSLAPCYASGAREILFHRSIDFPGISPKLEFVSITNIKESLSPELDALEDSIKDERRSRRRSRSRSRSRPASRPSSRASMRSPSPAARWKSDDILVPRLSSTEGRPPFVVRHLEKSLIGRIPGDDGGVKAKSKKKVKRGRSRSRTRSVSAMSDSGGYYSDYTSYPSLTHKYRLKKTSSLDDEDPLPRVSPKQFLSDDDDAEVAALTGSLDDLRLSRRSRSPSPLLYRPSLRERYGLRPLTPTEKLDLDIRVEQALRRSRSRERLARLELEESRSRSRERRTRLELERARSRSRERMARLDLELAEKRRERLAREELEESLRRARASPCRVHLDDGTYWSERAAKFQGKSHRQVFNDSLSKLYSKMYRSALQAKP</sequence>
<dbReference type="EnsemblMetazoa" id="G3665.4">
    <property type="protein sequence ID" value="G3665.4:cds"/>
    <property type="gene ID" value="G3665"/>
</dbReference>
<feature type="region of interest" description="Disordered" evidence="4">
    <location>
        <begin position="232"/>
        <end position="266"/>
    </location>
</feature>
<evidence type="ECO:0000313" key="6">
    <source>
        <dbReference type="EnsemblMetazoa" id="G3665.4:cds"/>
    </source>
</evidence>
<feature type="compositionally biased region" description="Basic residues" evidence="4">
    <location>
        <begin position="242"/>
        <end position="257"/>
    </location>
</feature>
<evidence type="ECO:0000256" key="2">
    <source>
        <dbReference type="ARBA" id="ARBA00022553"/>
    </source>
</evidence>